<dbReference type="EMBL" id="JZKH01000001">
    <property type="protein sequence ID" value="KJS63712.1"/>
    <property type="molecule type" value="Genomic_DNA"/>
</dbReference>
<dbReference type="GO" id="GO:0006545">
    <property type="term" value="P:glycine biosynthetic process"/>
    <property type="evidence" value="ECO:0007669"/>
    <property type="project" value="TreeGrafter"/>
</dbReference>
<comment type="similarity">
    <text evidence="2">Belongs to the threonine aldolase family.</text>
</comment>
<dbReference type="InterPro" id="IPR015424">
    <property type="entry name" value="PyrdxlP-dep_Trfase"/>
</dbReference>
<dbReference type="Gene3D" id="3.40.640.10">
    <property type="entry name" value="Type I PLP-dependent aspartate aminotransferase-like (Major domain)"/>
    <property type="match status" value="1"/>
</dbReference>
<dbReference type="RefSeq" id="WP_045691831.1">
    <property type="nucleotide sequence ID" value="NZ_JZKH01000001.1"/>
</dbReference>
<dbReference type="PATRIC" id="fig|359131.3.peg.5"/>
<gene>
    <name evidence="5" type="ORF">VM95_00020</name>
</gene>
<name>A0A0F2TPR2_STRR3</name>
<dbReference type="Pfam" id="PF01212">
    <property type="entry name" value="Beta_elim_lyase"/>
    <property type="match status" value="1"/>
</dbReference>
<reference evidence="5 6" key="1">
    <citation type="submission" date="2015-02" db="EMBL/GenBank/DDBJ databases">
        <authorList>
            <person name="Ju K.-S."/>
            <person name="Doroghazi J.R."/>
            <person name="Metcalf W."/>
        </authorList>
    </citation>
    <scope>NUCLEOTIDE SEQUENCE [LARGE SCALE GENOMIC DNA]</scope>
    <source>
        <strain evidence="5 6">ATCC 31215</strain>
    </source>
</reference>
<feature type="domain" description="Aromatic amino acid beta-eliminating lyase/threonine aldolase" evidence="4">
    <location>
        <begin position="49"/>
        <end position="294"/>
    </location>
</feature>
<dbReference type="AlphaFoldDB" id="A0A0F2TPR2"/>
<evidence type="ECO:0000313" key="6">
    <source>
        <dbReference type="Proteomes" id="UP000033699"/>
    </source>
</evidence>
<dbReference type="GO" id="GO:0008732">
    <property type="term" value="F:L-allo-threonine aldolase activity"/>
    <property type="evidence" value="ECO:0007669"/>
    <property type="project" value="TreeGrafter"/>
</dbReference>
<dbReference type="GO" id="GO:0005829">
    <property type="term" value="C:cytosol"/>
    <property type="evidence" value="ECO:0007669"/>
    <property type="project" value="TreeGrafter"/>
</dbReference>
<evidence type="ECO:0000256" key="3">
    <source>
        <dbReference type="ARBA" id="ARBA00022898"/>
    </source>
</evidence>
<evidence type="ECO:0000259" key="4">
    <source>
        <dbReference type="Pfam" id="PF01212"/>
    </source>
</evidence>
<dbReference type="PANTHER" id="PTHR48097">
    <property type="entry name" value="L-THREONINE ALDOLASE-RELATED"/>
    <property type="match status" value="1"/>
</dbReference>
<evidence type="ECO:0000313" key="5">
    <source>
        <dbReference type="EMBL" id="KJS63712.1"/>
    </source>
</evidence>
<accession>A0A0F2TPR2</accession>
<protein>
    <submittedName>
        <fullName evidence="5">Threonine aldolase</fullName>
    </submittedName>
</protein>
<organism evidence="5 6">
    <name type="scientific">Streptomyces rubellomurinus (strain ATCC 31215)</name>
    <dbReference type="NCBI Taxonomy" id="359131"/>
    <lineage>
        <taxon>Bacteria</taxon>
        <taxon>Bacillati</taxon>
        <taxon>Actinomycetota</taxon>
        <taxon>Actinomycetes</taxon>
        <taxon>Kitasatosporales</taxon>
        <taxon>Streptomycetaceae</taxon>
        <taxon>Streptomyces</taxon>
    </lineage>
</organism>
<dbReference type="GO" id="GO:0006567">
    <property type="term" value="P:L-threonine catabolic process"/>
    <property type="evidence" value="ECO:0007669"/>
    <property type="project" value="TreeGrafter"/>
</dbReference>
<dbReference type="Gene3D" id="3.90.1150.10">
    <property type="entry name" value="Aspartate Aminotransferase, domain 1"/>
    <property type="match status" value="1"/>
</dbReference>
<dbReference type="PANTHER" id="PTHR48097:SF9">
    <property type="entry name" value="L-THREONINE ALDOLASE"/>
    <property type="match status" value="1"/>
</dbReference>
<dbReference type="InterPro" id="IPR015421">
    <property type="entry name" value="PyrdxlP-dep_Trfase_major"/>
</dbReference>
<dbReference type="Proteomes" id="UP000033699">
    <property type="component" value="Unassembled WGS sequence"/>
</dbReference>
<comment type="cofactor">
    <cofactor evidence="1">
        <name>pyridoxal 5'-phosphate</name>
        <dbReference type="ChEBI" id="CHEBI:597326"/>
    </cofactor>
</comment>
<keyword evidence="6" id="KW-1185">Reference proteome</keyword>
<keyword evidence="3" id="KW-0663">Pyridoxal phosphate</keyword>
<sequence>MTHDDLTPAQRRRAARRASKRFLSDGPLLTMRDRLDAIVGADGLDELPDFYATDGPVRELEQRTAELLGTEDAVFFPTGTMAQQVALRYGAELTGHRTVAMHPLCHLEQHERQAYHQLTGLRALWPTTEHRQPTPAELAALGEPLGTLTVELPLRDAGFLLPSWDELVELTDAARALGARVHFDGARLWNTTTHFGRSLAEIAALADSVYVSFYKDLGGISGAALAGTAELAAYARAWRHRMGGTVFQQWPAALAALHGLDTVLPRIPSFTEHAATLVPALAALPGARINPVAPPTHDFQLWLPHPAEALNAAVVALAEQDGTWFIGPWADAAPGLAMAEVRLGASALDWTPEEVTRTGLRFLDLAAAHGR</sequence>
<dbReference type="InterPro" id="IPR015422">
    <property type="entry name" value="PyrdxlP-dep_Trfase_small"/>
</dbReference>
<comment type="caution">
    <text evidence="5">The sequence shown here is derived from an EMBL/GenBank/DDBJ whole genome shotgun (WGS) entry which is preliminary data.</text>
</comment>
<dbReference type="SUPFAM" id="SSF53383">
    <property type="entry name" value="PLP-dependent transferases"/>
    <property type="match status" value="1"/>
</dbReference>
<dbReference type="InterPro" id="IPR001597">
    <property type="entry name" value="ArAA_b-elim_lyase/Thr_aldolase"/>
</dbReference>
<evidence type="ECO:0000256" key="2">
    <source>
        <dbReference type="ARBA" id="ARBA00006966"/>
    </source>
</evidence>
<evidence type="ECO:0000256" key="1">
    <source>
        <dbReference type="ARBA" id="ARBA00001933"/>
    </source>
</evidence>
<proteinExistence type="inferred from homology"/>